<dbReference type="Pfam" id="PF13458">
    <property type="entry name" value="Peripla_BP_6"/>
    <property type="match status" value="1"/>
</dbReference>
<comment type="similarity">
    <text evidence="1">Belongs to the leucine-binding protein family.</text>
</comment>
<evidence type="ECO:0000256" key="1">
    <source>
        <dbReference type="ARBA" id="ARBA00010062"/>
    </source>
</evidence>
<dbReference type="RefSeq" id="WP_344827034.1">
    <property type="nucleotide sequence ID" value="NZ_BAAAUV010000005.1"/>
</dbReference>
<keyword evidence="2" id="KW-0732">Signal</keyword>
<dbReference type="EMBL" id="BAAAUV010000005">
    <property type="protein sequence ID" value="GAA3209182.1"/>
    <property type="molecule type" value="Genomic_DNA"/>
</dbReference>
<evidence type="ECO:0000256" key="2">
    <source>
        <dbReference type="ARBA" id="ARBA00022729"/>
    </source>
</evidence>
<protein>
    <submittedName>
        <fullName evidence="4">ABC transporter substrate-binding protein</fullName>
    </submittedName>
</protein>
<keyword evidence="5" id="KW-1185">Reference proteome</keyword>
<dbReference type="PANTHER" id="PTHR47235:SF1">
    <property type="entry name" value="BLR6548 PROTEIN"/>
    <property type="match status" value="1"/>
</dbReference>
<accession>A0ABP6Q7E8</accession>
<dbReference type="CDD" id="cd06343">
    <property type="entry name" value="PBP1_ABC_ligand_binding-like"/>
    <property type="match status" value="1"/>
</dbReference>
<dbReference type="InterPro" id="IPR028082">
    <property type="entry name" value="Peripla_BP_I"/>
</dbReference>
<dbReference type="Gene3D" id="3.40.50.2300">
    <property type="match status" value="2"/>
</dbReference>
<dbReference type="PANTHER" id="PTHR47235">
    <property type="entry name" value="BLR6548 PROTEIN"/>
    <property type="match status" value="1"/>
</dbReference>
<feature type="domain" description="Leucine-binding protein" evidence="3">
    <location>
        <begin position="43"/>
        <end position="386"/>
    </location>
</feature>
<proteinExistence type="inferred from homology"/>
<comment type="caution">
    <text evidence="4">The sequence shown here is derived from an EMBL/GenBank/DDBJ whole genome shotgun (WGS) entry which is preliminary data.</text>
</comment>
<sequence>MKKIVPIAVAAALALAGCSSKGESKDGTGSDGVKTGPGVSADKITVGALTDLTGPFASLGKSVTQAEQLYFDQVNEAGGVCGRKIEVIVRDHGYDPQRAVAAYTELAPKVVGFPQFIGSPMVTAVKDRITADKVFTIPLAWSTALLGNKYVQVTGTTYDVQAINAFAFLSGQKLIKKGDKVGVVYAEGDYGQNALSGAKYAAQQLGVTLVEQKVKATDTDMTAQVSALKSAGVTAITASITPKAVASLAGVARAQGIKAPIIGNQAAYAPQLLETPAAPALLQGFYIVGSAVPLSSDLPAVKKLTTDYQAKFPGQLLDGGILAGFVSASIFGDALKKACEAKDLTHDGIITAHRAQNGYDIGFGLKADFTSVDVPPTLADYVMQPDKASAGGLKVVAPQTASELVKGYKVPAGTLG</sequence>
<organism evidence="4 5">
    <name type="scientific">Actinocorallia longicatena</name>
    <dbReference type="NCBI Taxonomy" id="111803"/>
    <lineage>
        <taxon>Bacteria</taxon>
        <taxon>Bacillati</taxon>
        <taxon>Actinomycetota</taxon>
        <taxon>Actinomycetes</taxon>
        <taxon>Streptosporangiales</taxon>
        <taxon>Thermomonosporaceae</taxon>
        <taxon>Actinocorallia</taxon>
    </lineage>
</organism>
<evidence type="ECO:0000259" key="3">
    <source>
        <dbReference type="Pfam" id="PF13458"/>
    </source>
</evidence>
<dbReference type="Proteomes" id="UP001501237">
    <property type="component" value="Unassembled WGS sequence"/>
</dbReference>
<evidence type="ECO:0000313" key="5">
    <source>
        <dbReference type="Proteomes" id="UP001501237"/>
    </source>
</evidence>
<dbReference type="PROSITE" id="PS51257">
    <property type="entry name" value="PROKAR_LIPOPROTEIN"/>
    <property type="match status" value="1"/>
</dbReference>
<name>A0ABP6Q7E8_9ACTN</name>
<dbReference type="InterPro" id="IPR028081">
    <property type="entry name" value="Leu-bd"/>
</dbReference>
<reference evidence="5" key="1">
    <citation type="journal article" date="2019" name="Int. J. Syst. Evol. Microbiol.">
        <title>The Global Catalogue of Microorganisms (GCM) 10K type strain sequencing project: providing services to taxonomists for standard genome sequencing and annotation.</title>
        <authorList>
            <consortium name="The Broad Institute Genomics Platform"/>
            <consortium name="The Broad Institute Genome Sequencing Center for Infectious Disease"/>
            <person name="Wu L."/>
            <person name="Ma J."/>
        </authorList>
    </citation>
    <scope>NUCLEOTIDE SEQUENCE [LARGE SCALE GENOMIC DNA]</scope>
    <source>
        <strain evidence="5">JCM 9377</strain>
    </source>
</reference>
<gene>
    <name evidence="4" type="ORF">GCM10010468_26540</name>
</gene>
<dbReference type="SUPFAM" id="SSF53822">
    <property type="entry name" value="Periplasmic binding protein-like I"/>
    <property type="match status" value="1"/>
</dbReference>
<evidence type="ECO:0000313" key="4">
    <source>
        <dbReference type="EMBL" id="GAA3209182.1"/>
    </source>
</evidence>